<evidence type="ECO:0000313" key="1">
    <source>
        <dbReference type="EMBL" id="KKN18360.1"/>
    </source>
</evidence>
<reference evidence="1" key="1">
    <citation type="journal article" date="2015" name="Nature">
        <title>Complex archaea that bridge the gap between prokaryotes and eukaryotes.</title>
        <authorList>
            <person name="Spang A."/>
            <person name="Saw J.H."/>
            <person name="Jorgensen S.L."/>
            <person name="Zaremba-Niedzwiedzka K."/>
            <person name="Martijn J."/>
            <person name="Lind A.E."/>
            <person name="van Eijk R."/>
            <person name="Schleper C."/>
            <person name="Guy L."/>
            <person name="Ettema T.J."/>
        </authorList>
    </citation>
    <scope>NUCLEOTIDE SEQUENCE</scope>
</reference>
<accession>A0A0F9NFN8</accession>
<dbReference type="AlphaFoldDB" id="A0A0F9NFN8"/>
<protein>
    <submittedName>
        <fullName evidence="1">Uncharacterized protein</fullName>
    </submittedName>
</protein>
<organism evidence="1">
    <name type="scientific">marine sediment metagenome</name>
    <dbReference type="NCBI Taxonomy" id="412755"/>
    <lineage>
        <taxon>unclassified sequences</taxon>
        <taxon>metagenomes</taxon>
        <taxon>ecological metagenomes</taxon>
    </lineage>
</organism>
<sequence>MREASPKKNSEGLELNILYRILMKVYHQPYSELRNIPYRDALFLVHSEAAEQDYMKQEIEKSKKNTK</sequence>
<dbReference type="EMBL" id="LAZR01003435">
    <property type="protein sequence ID" value="KKN18360.1"/>
    <property type="molecule type" value="Genomic_DNA"/>
</dbReference>
<gene>
    <name evidence="1" type="ORF">LCGC14_0956520</name>
</gene>
<proteinExistence type="predicted"/>
<name>A0A0F9NFN8_9ZZZZ</name>
<comment type="caution">
    <text evidence="1">The sequence shown here is derived from an EMBL/GenBank/DDBJ whole genome shotgun (WGS) entry which is preliminary data.</text>
</comment>